<evidence type="ECO:0000313" key="2">
    <source>
        <dbReference type="EMBL" id="RTH03109.1"/>
    </source>
</evidence>
<dbReference type="InterPro" id="IPR036388">
    <property type="entry name" value="WH-like_DNA-bd_sf"/>
</dbReference>
<protein>
    <recommendedName>
        <fullName evidence="4">Helix-turn-helix domain-containing protein</fullName>
    </recommendedName>
</protein>
<evidence type="ECO:0000313" key="3">
    <source>
        <dbReference type="Proteomes" id="UP000288082"/>
    </source>
</evidence>
<dbReference type="SUPFAM" id="SSF46785">
    <property type="entry name" value="Winged helix' DNA-binding domain"/>
    <property type="match status" value="1"/>
</dbReference>
<sequence>GMYRYNHLVWDSPLDKSEKLILLYLLHLANDQGICWPSLSTIGEKTDMTRQGVIKVLDRLRSLGIVEWHVEEDVKRRVYRVYPERLADLDKTKVVNDVDQVVNGVDQVVNDVDQGGQLGLPAWSTGFTGVVNPVDPTYPIDLSIDLKTTTTTTPSSATPHKAQGGDGGGGGEEKTSALNREPGQSPFEALPAAREDFHKSAVMAAWEARLPDRLPPPPHTEDGALAVRALREAGLWERFKSLRRFATDRRAWDEWLHGPVARHFRRLGATAFVRAVEQALEGLASRPDLNRPILWFERQLERVTPPPAPTVEAAKDPLEDLIEAIVAEDREAATTWAGR</sequence>
<comment type="caution">
    <text evidence="2">The sequence shown here is derived from an EMBL/GenBank/DDBJ whole genome shotgun (WGS) entry which is preliminary data.</text>
</comment>
<feature type="non-terminal residue" evidence="2">
    <location>
        <position position="1"/>
    </location>
</feature>
<dbReference type="Gene3D" id="1.10.10.10">
    <property type="entry name" value="Winged helix-like DNA-binding domain superfamily/Winged helix DNA-binding domain"/>
    <property type="match status" value="1"/>
</dbReference>
<accession>A0A430R6S3</accession>
<gene>
    <name evidence="2" type="ORF">CSW50_06000</name>
</gene>
<proteinExistence type="predicted"/>
<dbReference type="EMBL" id="PELM01000157">
    <property type="protein sequence ID" value="RTH03109.1"/>
    <property type="molecule type" value="Genomic_DNA"/>
</dbReference>
<dbReference type="Pfam" id="PF13730">
    <property type="entry name" value="HTH_36"/>
    <property type="match status" value="1"/>
</dbReference>
<name>A0A430R6S3_THESC</name>
<dbReference type="Proteomes" id="UP000288082">
    <property type="component" value="Unassembled WGS sequence"/>
</dbReference>
<dbReference type="InterPro" id="IPR036390">
    <property type="entry name" value="WH_DNA-bd_sf"/>
</dbReference>
<evidence type="ECO:0000256" key="1">
    <source>
        <dbReference type="SAM" id="MobiDB-lite"/>
    </source>
</evidence>
<feature type="region of interest" description="Disordered" evidence="1">
    <location>
        <begin position="149"/>
        <end position="184"/>
    </location>
</feature>
<reference evidence="2 3" key="1">
    <citation type="journal article" date="2019" name="Extremophiles">
        <title>Biogeography of thermophiles and predominance of Thermus scotoductus in domestic water heaters.</title>
        <authorList>
            <person name="Wilpiszeski R.L."/>
            <person name="Zhang Z."/>
            <person name="House C.H."/>
        </authorList>
    </citation>
    <scope>NUCLEOTIDE SEQUENCE [LARGE SCALE GENOMIC DNA]</scope>
    <source>
        <strain evidence="2 3">38_S38</strain>
    </source>
</reference>
<organism evidence="2 3">
    <name type="scientific">Thermus scotoductus</name>
    <dbReference type="NCBI Taxonomy" id="37636"/>
    <lineage>
        <taxon>Bacteria</taxon>
        <taxon>Thermotogati</taxon>
        <taxon>Deinococcota</taxon>
        <taxon>Deinococci</taxon>
        <taxon>Thermales</taxon>
        <taxon>Thermaceae</taxon>
        <taxon>Thermus</taxon>
    </lineage>
</organism>
<dbReference type="AlphaFoldDB" id="A0A430R6S3"/>
<evidence type="ECO:0008006" key="4">
    <source>
        <dbReference type="Google" id="ProtNLM"/>
    </source>
</evidence>